<dbReference type="GO" id="GO:0005634">
    <property type="term" value="C:nucleus"/>
    <property type="evidence" value="ECO:0007669"/>
    <property type="project" value="UniProtKB-SubCell"/>
</dbReference>
<sequence>MSYSLASTSTALRSTSSPANGSLTVTVTDDHTNEGTGDNTQVPDSTGEQSRVLHLRGARNTGPRVAWDDDVVDNEHLGKKKSKICCIYHKPRRFDESSSEESSSDESDSDSSCGGEGHDHHDHHHHHHGRHRHRHNHKHKPRDREVDGECGGEPEPNAYERQPQRKGKGIP</sequence>
<feature type="compositionally biased region" description="Polar residues" evidence="3">
    <location>
        <begin position="34"/>
        <end position="49"/>
    </location>
</feature>
<evidence type="ECO:0000313" key="5">
    <source>
        <dbReference type="Proteomes" id="UP000559027"/>
    </source>
</evidence>
<dbReference type="Pfam" id="PF07491">
    <property type="entry name" value="PPI_Ypi1"/>
    <property type="match status" value="1"/>
</dbReference>
<reference evidence="4 5" key="1">
    <citation type="journal article" date="2020" name="ISME J.">
        <title>Uncovering the hidden diversity of litter-decomposition mechanisms in mushroom-forming fungi.</title>
        <authorList>
            <person name="Floudas D."/>
            <person name="Bentzer J."/>
            <person name="Ahren D."/>
            <person name="Johansson T."/>
            <person name="Persson P."/>
            <person name="Tunlid A."/>
        </authorList>
    </citation>
    <scope>NUCLEOTIDE SEQUENCE [LARGE SCALE GENOMIC DNA]</scope>
    <source>
        <strain evidence="4 5">CBS 146.42</strain>
    </source>
</reference>
<dbReference type="GO" id="GO:0004865">
    <property type="term" value="F:protein serine/threonine phosphatase inhibitor activity"/>
    <property type="evidence" value="ECO:0007669"/>
    <property type="project" value="UniProtKB-UniRule"/>
</dbReference>
<dbReference type="PANTHER" id="PTHR20835:SF0">
    <property type="entry name" value="E3 UBIQUITIN-PROTEIN LIGASE PPP1R11"/>
    <property type="match status" value="1"/>
</dbReference>
<dbReference type="OrthoDB" id="307488at2759"/>
<feature type="compositionally biased region" description="Low complexity" evidence="3">
    <location>
        <begin position="1"/>
        <end position="17"/>
    </location>
</feature>
<comment type="subcellular location">
    <subcellularLocation>
        <location evidence="2">Nucleus</location>
    </subcellularLocation>
</comment>
<feature type="region of interest" description="Disordered" evidence="3">
    <location>
        <begin position="88"/>
        <end position="171"/>
    </location>
</feature>
<dbReference type="GO" id="GO:0008157">
    <property type="term" value="F:protein phosphatase 1 binding"/>
    <property type="evidence" value="ECO:0007669"/>
    <property type="project" value="TreeGrafter"/>
</dbReference>
<dbReference type="PANTHER" id="PTHR20835">
    <property type="entry name" value="E3 UBIQUITIN-PROTEIN LIGASE PPP1R11-RELATED"/>
    <property type="match status" value="1"/>
</dbReference>
<comment type="similarity">
    <text evidence="1 2">Belongs to the YPI1 family.</text>
</comment>
<comment type="caution">
    <text evidence="4">The sequence shown here is derived from an EMBL/GenBank/DDBJ whole genome shotgun (WGS) entry which is preliminary data.</text>
</comment>
<dbReference type="Proteomes" id="UP000559027">
    <property type="component" value="Unassembled WGS sequence"/>
</dbReference>
<keyword evidence="5" id="KW-1185">Reference proteome</keyword>
<evidence type="ECO:0000313" key="4">
    <source>
        <dbReference type="EMBL" id="KAF5359814.1"/>
    </source>
</evidence>
<feature type="region of interest" description="Disordered" evidence="3">
    <location>
        <begin position="1"/>
        <end position="74"/>
    </location>
</feature>
<keyword evidence="2" id="KW-0539">Nucleus</keyword>
<organism evidence="4 5">
    <name type="scientific">Leucocoprinus leucothites</name>
    <dbReference type="NCBI Taxonomy" id="201217"/>
    <lineage>
        <taxon>Eukaryota</taxon>
        <taxon>Fungi</taxon>
        <taxon>Dikarya</taxon>
        <taxon>Basidiomycota</taxon>
        <taxon>Agaricomycotina</taxon>
        <taxon>Agaricomycetes</taxon>
        <taxon>Agaricomycetidae</taxon>
        <taxon>Agaricales</taxon>
        <taxon>Agaricineae</taxon>
        <taxon>Agaricaceae</taxon>
        <taxon>Leucocoprinus</taxon>
    </lineage>
</organism>
<dbReference type="EMBL" id="JAACJO010000004">
    <property type="protein sequence ID" value="KAF5359814.1"/>
    <property type="molecule type" value="Genomic_DNA"/>
</dbReference>
<dbReference type="InterPro" id="IPR011107">
    <property type="entry name" value="PPI_Ypi1"/>
</dbReference>
<comment type="function">
    <text evidence="2">Regulator of type 1 phosphatases which maintains protein phosphatase activity under strict control.</text>
</comment>
<name>A0A8H5LJV7_9AGAR</name>
<feature type="compositionally biased region" description="Polar residues" evidence="3">
    <location>
        <begin position="18"/>
        <end position="27"/>
    </location>
</feature>
<proteinExistence type="inferred from homology"/>
<feature type="compositionally biased region" description="Acidic residues" evidence="3">
    <location>
        <begin position="97"/>
        <end position="109"/>
    </location>
</feature>
<evidence type="ECO:0000256" key="3">
    <source>
        <dbReference type="SAM" id="MobiDB-lite"/>
    </source>
</evidence>
<feature type="compositionally biased region" description="Basic residues" evidence="3">
    <location>
        <begin position="121"/>
        <end position="141"/>
    </location>
</feature>
<dbReference type="AlphaFoldDB" id="A0A8H5LJV7"/>
<evidence type="ECO:0000256" key="1">
    <source>
        <dbReference type="ARBA" id="ARBA00005605"/>
    </source>
</evidence>
<accession>A0A8H5LJV7</accession>
<gene>
    <name evidence="4" type="ORF">D9756_003638</name>
</gene>
<evidence type="ECO:0000256" key="2">
    <source>
        <dbReference type="RuleBase" id="RU367162"/>
    </source>
</evidence>
<protein>
    <recommendedName>
        <fullName evidence="2">Type 1 phosphatases regulator</fullName>
    </recommendedName>
</protein>